<name>A0ACB9BRC3_CICIN</name>
<dbReference type="Proteomes" id="UP001055811">
    <property type="component" value="Linkage Group LG06"/>
</dbReference>
<evidence type="ECO:0000313" key="2">
    <source>
        <dbReference type="Proteomes" id="UP001055811"/>
    </source>
</evidence>
<reference evidence="1 2" key="2">
    <citation type="journal article" date="2022" name="Mol. Ecol. Resour.">
        <title>The genomes of chicory, endive, great burdock and yacon provide insights into Asteraceae paleo-polyploidization history and plant inulin production.</title>
        <authorList>
            <person name="Fan W."/>
            <person name="Wang S."/>
            <person name="Wang H."/>
            <person name="Wang A."/>
            <person name="Jiang F."/>
            <person name="Liu H."/>
            <person name="Zhao H."/>
            <person name="Xu D."/>
            <person name="Zhang Y."/>
        </authorList>
    </citation>
    <scope>NUCLEOTIDE SEQUENCE [LARGE SCALE GENOMIC DNA]</scope>
    <source>
        <strain evidence="2">cv. Punajuju</strain>
        <tissue evidence="1">Leaves</tissue>
    </source>
</reference>
<comment type="caution">
    <text evidence="1">The sequence shown here is derived from an EMBL/GenBank/DDBJ whole genome shotgun (WGS) entry which is preliminary data.</text>
</comment>
<evidence type="ECO:0000313" key="1">
    <source>
        <dbReference type="EMBL" id="KAI3724542.1"/>
    </source>
</evidence>
<proteinExistence type="predicted"/>
<protein>
    <submittedName>
        <fullName evidence="1">Uncharacterized protein</fullName>
    </submittedName>
</protein>
<accession>A0ACB9BRC3</accession>
<keyword evidence="2" id="KW-1185">Reference proteome</keyword>
<reference evidence="2" key="1">
    <citation type="journal article" date="2022" name="Mol. Ecol. Resour.">
        <title>The genomes of chicory, endive, great burdock and yacon provide insights into Asteraceae palaeo-polyploidization history and plant inulin production.</title>
        <authorList>
            <person name="Fan W."/>
            <person name="Wang S."/>
            <person name="Wang H."/>
            <person name="Wang A."/>
            <person name="Jiang F."/>
            <person name="Liu H."/>
            <person name="Zhao H."/>
            <person name="Xu D."/>
            <person name="Zhang Y."/>
        </authorList>
    </citation>
    <scope>NUCLEOTIDE SEQUENCE [LARGE SCALE GENOMIC DNA]</scope>
    <source>
        <strain evidence="2">cv. Punajuju</strain>
    </source>
</reference>
<organism evidence="1 2">
    <name type="scientific">Cichorium intybus</name>
    <name type="common">Chicory</name>
    <dbReference type="NCBI Taxonomy" id="13427"/>
    <lineage>
        <taxon>Eukaryota</taxon>
        <taxon>Viridiplantae</taxon>
        <taxon>Streptophyta</taxon>
        <taxon>Embryophyta</taxon>
        <taxon>Tracheophyta</taxon>
        <taxon>Spermatophyta</taxon>
        <taxon>Magnoliopsida</taxon>
        <taxon>eudicotyledons</taxon>
        <taxon>Gunneridae</taxon>
        <taxon>Pentapetalae</taxon>
        <taxon>asterids</taxon>
        <taxon>campanulids</taxon>
        <taxon>Asterales</taxon>
        <taxon>Asteraceae</taxon>
        <taxon>Cichorioideae</taxon>
        <taxon>Cichorieae</taxon>
        <taxon>Cichoriinae</taxon>
        <taxon>Cichorium</taxon>
    </lineage>
</organism>
<sequence length="74" mass="8701">MEYHSESQHLRDATEKTKNKITSRTRLNDDDDFVNPPPVTLPIQKLVAKETRMPNSKKVKDSLRKLNTRFPRHT</sequence>
<dbReference type="EMBL" id="CM042014">
    <property type="protein sequence ID" value="KAI3724542.1"/>
    <property type="molecule type" value="Genomic_DNA"/>
</dbReference>
<gene>
    <name evidence="1" type="ORF">L2E82_36323</name>
</gene>